<evidence type="ECO:0000259" key="1">
    <source>
        <dbReference type="Pfam" id="PF22016"/>
    </source>
</evidence>
<dbReference type="RefSeq" id="WP_120029478.1">
    <property type="nucleotide sequence ID" value="NZ_QVMU01000001.1"/>
</dbReference>
<dbReference type="AlphaFoldDB" id="A0A3A6QWS2"/>
<gene>
    <name evidence="2" type="ORF">DZ860_03370</name>
</gene>
<evidence type="ECO:0000313" key="2">
    <source>
        <dbReference type="EMBL" id="RJX75728.1"/>
    </source>
</evidence>
<dbReference type="InterPro" id="IPR053864">
    <property type="entry name" value="DUF6933"/>
</dbReference>
<organism evidence="2 3">
    <name type="scientific">Vibrio sinensis</name>
    <dbReference type="NCBI Taxonomy" id="2302434"/>
    <lineage>
        <taxon>Bacteria</taxon>
        <taxon>Pseudomonadati</taxon>
        <taxon>Pseudomonadota</taxon>
        <taxon>Gammaproteobacteria</taxon>
        <taxon>Vibrionales</taxon>
        <taxon>Vibrionaceae</taxon>
        <taxon>Vibrio</taxon>
    </lineage>
</organism>
<dbReference type="EMBL" id="QVMU01000001">
    <property type="protein sequence ID" value="RJX75728.1"/>
    <property type="molecule type" value="Genomic_DNA"/>
</dbReference>
<evidence type="ECO:0000313" key="3">
    <source>
        <dbReference type="Proteomes" id="UP000273252"/>
    </source>
</evidence>
<sequence length="168" mass="19376">MYQLRCTKKSQDLLGLKAQDLSEVDSESHVLGNWYMHTFTQERRKCLFFMEEKTLMSFILVGFRKSESKYFHEAFKSGLLNLLELENAPREILASFENAPAAIGFTKTDSRKLVGHMNEKMSLFQDFIHAEGGFEHCDLSEITATINRMPQRQLGWALSVEALNDLFN</sequence>
<dbReference type="Proteomes" id="UP000273252">
    <property type="component" value="Unassembled WGS sequence"/>
</dbReference>
<proteinExistence type="predicted"/>
<reference evidence="2 3" key="1">
    <citation type="submission" date="2018-08" db="EMBL/GenBank/DDBJ databases">
        <title>Vibrio isolated from the Eastern China Marginal Seas.</title>
        <authorList>
            <person name="Li Y."/>
        </authorList>
    </citation>
    <scope>NUCLEOTIDE SEQUENCE [LARGE SCALE GENOMIC DNA]</scope>
    <source>
        <strain evidence="2 3">BEI233</strain>
    </source>
</reference>
<keyword evidence="3" id="KW-1185">Reference proteome</keyword>
<feature type="domain" description="DUF6933" evidence="1">
    <location>
        <begin position="3"/>
        <end position="157"/>
    </location>
</feature>
<accession>A0A3A6QWS2</accession>
<comment type="caution">
    <text evidence="2">The sequence shown here is derived from an EMBL/GenBank/DDBJ whole genome shotgun (WGS) entry which is preliminary data.</text>
</comment>
<protein>
    <recommendedName>
        <fullName evidence="1">DUF6933 domain-containing protein</fullName>
    </recommendedName>
</protein>
<dbReference type="OrthoDB" id="8902516at2"/>
<dbReference type="Pfam" id="PF22016">
    <property type="entry name" value="DUF6933"/>
    <property type="match status" value="1"/>
</dbReference>
<name>A0A3A6QWS2_9VIBR</name>